<dbReference type="PANTHER" id="PTHR31286:SF99">
    <property type="entry name" value="DUF4283 DOMAIN-CONTAINING PROTEIN"/>
    <property type="match status" value="1"/>
</dbReference>
<dbReference type="EMBL" id="BQNB010015743">
    <property type="protein sequence ID" value="GJT43598.1"/>
    <property type="molecule type" value="Genomic_DNA"/>
</dbReference>
<dbReference type="PANTHER" id="PTHR31286">
    <property type="entry name" value="GLYCINE-RICH CELL WALL STRUCTURAL PROTEIN 1.8-LIKE"/>
    <property type="match status" value="1"/>
</dbReference>
<feature type="compositionally biased region" description="Basic residues" evidence="1">
    <location>
        <begin position="219"/>
        <end position="229"/>
    </location>
</feature>
<accession>A0ABQ5DX95</accession>
<reference evidence="2" key="2">
    <citation type="submission" date="2022-01" db="EMBL/GenBank/DDBJ databases">
        <authorList>
            <person name="Yamashiro T."/>
            <person name="Shiraishi A."/>
            <person name="Satake H."/>
            <person name="Nakayama K."/>
        </authorList>
    </citation>
    <scope>NUCLEOTIDE SEQUENCE</scope>
</reference>
<sequence length="449" mass="50160">MVSCVCVEGEVTGSSPVTVLVSRSGLFGNGGRSEGCVDVRMVGRGGAGFEGVGDEGCNEESVEGADVSIPLVAVDEGMEQVLENGPWLIRLVSIILNTWTPNLRLKKDEITLAHVWVKLHKVPIVSYSKVSLSLITTKLGRPIMLDAYISTMCLKSWGRITYARALIEASSKKALMDSLVVAIPFQNRSGHSMKTIDIEYECYRSDLRIGYGFMEVTRKHRKGKQNGKPRHADGVRLTKPQQNYFYHAVSKPVNVNDEAYTSQPNGNKEASSQPKSNVNGKASTSQHNENKEAASQSNDFSALEKDNGNPMDDLVDETWKKVDVPPKKTPKKTGIWCRKAYSHKRNVVFSPEMKVHYFDRDDMEFNNIVWFMDSHRRLFSLLCSYRKDKLTSGDKSLDLSAFKLSRLFSSLLSSWSFSCWRSYGAEHLEGNSLSDCSLSDLELLKDIDT</sequence>
<dbReference type="Proteomes" id="UP001151760">
    <property type="component" value="Unassembled WGS sequence"/>
</dbReference>
<evidence type="ECO:0000256" key="1">
    <source>
        <dbReference type="SAM" id="MobiDB-lite"/>
    </source>
</evidence>
<protein>
    <submittedName>
        <fullName evidence="2">Zinc knuckle CX2CX4HX4C containing protein</fullName>
    </submittedName>
</protein>
<proteinExistence type="predicted"/>
<name>A0ABQ5DX95_9ASTR</name>
<feature type="region of interest" description="Disordered" evidence="1">
    <location>
        <begin position="257"/>
        <end position="311"/>
    </location>
</feature>
<organism evidence="2 3">
    <name type="scientific">Tanacetum coccineum</name>
    <dbReference type="NCBI Taxonomy" id="301880"/>
    <lineage>
        <taxon>Eukaryota</taxon>
        <taxon>Viridiplantae</taxon>
        <taxon>Streptophyta</taxon>
        <taxon>Embryophyta</taxon>
        <taxon>Tracheophyta</taxon>
        <taxon>Spermatophyta</taxon>
        <taxon>Magnoliopsida</taxon>
        <taxon>eudicotyledons</taxon>
        <taxon>Gunneridae</taxon>
        <taxon>Pentapetalae</taxon>
        <taxon>asterids</taxon>
        <taxon>campanulids</taxon>
        <taxon>Asterales</taxon>
        <taxon>Asteraceae</taxon>
        <taxon>Asteroideae</taxon>
        <taxon>Anthemideae</taxon>
        <taxon>Anthemidinae</taxon>
        <taxon>Tanacetum</taxon>
    </lineage>
</organism>
<dbReference type="InterPro" id="IPR040256">
    <property type="entry name" value="At4g02000-like"/>
</dbReference>
<feature type="region of interest" description="Disordered" evidence="1">
    <location>
        <begin position="219"/>
        <end position="239"/>
    </location>
</feature>
<comment type="caution">
    <text evidence="2">The sequence shown here is derived from an EMBL/GenBank/DDBJ whole genome shotgun (WGS) entry which is preliminary data.</text>
</comment>
<evidence type="ECO:0000313" key="2">
    <source>
        <dbReference type="EMBL" id="GJT43598.1"/>
    </source>
</evidence>
<reference evidence="2" key="1">
    <citation type="journal article" date="2022" name="Int. J. Mol. Sci.">
        <title>Draft Genome of Tanacetum Coccineum: Genomic Comparison of Closely Related Tanacetum-Family Plants.</title>
        <authorList>
            <person name="Yamashiro T."/>
            <person name="Shiraishi A."/>
            <person name="Nakayama K."/>
            <person name="Satake H."/>
        </authorList>
    </citation>
    <scope>NUCLEOTIDE SEQUENCE</scope>
</reference>
<evidence type="ECO:0000313" key="3">
    <source>
        <dbReference type="Proteomes" id="UP001151760"/>
    </source>
</evidence>
<feature type="compositionally biased region" description="Polar residues" evidence="1">
    <location>
        <begin position="259"/>
        <end position="300"/>
    </location>
</feature>
<keyword evidence="3" id="KW-1185">Reference proteome</keyword>
<gene>
    <name evidence="2" type="ORF">Tco_0952313</name>
</gene>